<dbReference type="InterPro" id="IPR007549">
    <property type="entry name" value="DUF512"/>
</dbReference>
<dbReference type="InterPro" id="IPR045375">
    <property type="entry name" value="Put_radical_SAM-like_N"/>
</dbReference>
<sequence length="448" mass="51479">MKNRTEYKAHLITDVLPGSIAEELEIEKGDKLLAINDEYIQDVFDYRFLLADEEIDLYIEKANGELWNLEIEKDYSEDLGLVFETELMDELIRCRNKCQFCFIDQLPPNMRKTVYFKDDDWRMSFLNGNYITLTNISERDLSRMIKYRLSPLNISIHATDPEVRINMLHNRFAGAIKEQIRHLIDNGIQVNGQIVLCKGLNDGAVLDQTIQDLSEFIPDILSLTIVPVGLSKFRESLTTLTSFDGPSSREVIRVVEKWQKYYLEKMGTRFVYAADEFFVTGGVELPSYESYEGFPVLDNGVGMLTKFKYELEKALAMHQIDESIDFECCLVTGCITGEFMKMCATKVKEKFPNVTIHVYPVVNHFFGEEVTVTGLLTGQDIVSTLKQQKKLGKILLIAENMLKCGEEVFLDDYTLDQLKNELDMPVLVMPNEGQEWLEKILHAKGETK</sequence>
<evidence type="ECO:0000313" key="2">
    <source>
        <dbReference type="EMBL" id="MBC8579449.1"/>
    </source>
</evidence>
<feature type="domain" description="PDZ" evidence="1">
    <location>
        <begin position="1"/>
        <end position="43"/>
    </location>
</feature>
<accession>A0A926EH31</accession>
<dbReference type="Gene3D" id="3.20.20.70">
    <property type="entry name" value="Aldolase class I"/>
    <property type="match status" value="1"/>
</dbReference>
<dbReference type="SUPFAM" id="SSF102114">
    <property type="entry name" value="Radical SAM enzymes"/>
    <property type="match status" value="1"/>
</dbReference>
<dbReference type="InterPro" id="IPR013785">
    <property type="entry name" value="Aldolase_TIM"/>
</dbReference>
<dbReference type="Pfam" id="PF19238">
    <property type="entry name" value="Radical_SAM_2"/>
    <property type="match status" value="1"/>
</dbReference>
<keyword evidence="3" id="KW-1185">Reference proteome</keyword>
<protein>
    <submittedName>
        <fullName evidence="2">DUF512 domain-containing protein</fullName>
    </submittedName>
</protein>
<dbReference type="InterPro" id="IPR001478">
    <property type="entry name" value="PDZ"/>
</dbReference>
<reference evidence="2" key="1">
    <citation type="submission" date="2020-08" db="EMBL/GenBank/DDBJ databases">
        <title>Genome public.</title>
        <authorList>
            <person name="Liu C."/>
            <person name="Sun Q."/>
        </authorList>
    </citation>
    <scope>NUCLEOTIDE SEQUENCE</scope>
    <source>
        <strain evidence="2">NSJ-12</strain>
    </source>
</reference>
<dbReference type="InterPro" id="IPR036034">
    <property type="entry name" value="PDZ_sf"/>
</dbReference>
<dbReference type="PROSITE" id="PS50106">
    <property type="entry name" value="PDZ"/>
    <property type="match status" value="1"/>
</dbReference>
<dbReference type="EMBL" id="JACRSY010000010">
    <property type="protein sequence ID" value="MBC8579449.1"/>
    <property type="molecule type" value="Genomic_DNA"/>
</dbReference>
<comment type="caution">
    <text evidence="2">The sequence shown here is derived from an EMBL/GenBank/DDBJ whole genome shotgun (WGS) entry which is preliminary data.</text>
</comment>
<proteinExistence type="predicted"/>
<dbReference type="Pfam" id="PF04459">
    <property type="entry name" value="DUF512"/>
    <property type="match status" value="1"/>
</dbReference>
<gene>
    <name evidence="2" type="ORF">H8718_07895</name>
</gene>
<dbReference type="InterPro" id="IPR041489">
    <property type="entry name" value="PDZ_6"/>
</dbReference>
<evidence type="ECO:0000313" key="3">
    <source>
        <dbReference type="Proteomes" id="UP000655830"/>
    </source>
</evidence>
<dbReference type="RefSeq" id="WP_249332505.1">
    <property type="nucleotide sequence ID" value="NZ_JACRSY010000010.1"/>
</dbReference>
<name>A0A926EH31_9FIRM</name>
<dbReference type="SUPFAM" id="SSF50156">
    <property type="entry name" value="PDZ domain-like"/>
    <property type="match status" value="1"/>
</dbReference>
<dbReference type="InterPro" id="IPR058240">
    <property type="entry name" value="rSAM_sf"/>
</dbReference>
<dbReference type="Pfam" id="PF17820">
    <property type="entry name" value="PDZ_6"/>
    <property type="match status" value="1"/>
</dbReference>
<dbReference type="Proteomes" id="UP000655830">
    <property type="component" value="Unassembled WGS sequence"/>
</dbReference>
<evidence type="ECO:0000259" key="1">
    <source>
        <dbReference type="PROSITE" id="PS50106"/>
    </source>
</evidence>
<dbReference type="AlphaFoldDB" id="A0A926EH31"/>
<dbReference type="Gene3D" id="2.30.42.10">
    <property type="match status" value="1"/>
</dbReference>
<organism evidence="2 3">
    <name type="scientific">Zhenhengia yiwuensis</name>
    <dbReference type="NCBI Taxonomy" id="2763666"/>
    <lineage>
        <taxon>Bacteria</taxon>
        <taxon>Bacillati</taxon>
        <taxon>Bacillota</taxon>
        <taxon>Clostridia</taxon>
        <taxon>Lachnospirales</taxon>
        <taxon>Lachnospiraceae</taxon>
        <taxon>Zhenhengia</taxon>
    </lineage>
</organism>